<feature type="chain" id="PRO_5031553843" evidence="1">
    <location>
        <begin position="20"/>
        <end position="167"/>
    </location>
</feature>
<evidence type="ECO:0000313" key="3">
    <source>
        <dbReference type="EMBL" id="NNU14742.1"/>
    </source>
</evidence>
<evidence type="ECO:0000313" key="4">
    <source>
        <dbReference type="Proteomes" id="UP000536835"/>
    </source>
</evidence>
<dbReference type="Pfam" id="PF14534">
    <property type="entry name" value="DUF4440"/>
    <property type="match status" value="1"/>
</dbReference>
<feature type="domain" description="DUF4440" evidence="2">
    <location>
        <begin position="34"/>
        <end position="142"/>
    </location>
</feature>
<feature type="signal peptide" evidence="1">
    <location>
        <begin position="1"/>
        <end position="19"/>
    </location>
</feature>
<comment type="caution">
    <text evidence="3">The sequence shown here is derived from an EMBL/GenBank/DDBJ whole genome shotgun (WGS) entry which is preliminary data.</text>
</comment>
<sequence length="167" mass="17702">MTSLRRLPTLAVATLFVSACGDSAPSAGEDIAALREASSAWVADYNANDWDKLGGHFTDDAVMMPPNGSAVVGAAAIAEWERENETGFRIAFDVQDVAVSGDLAYLRGRSCVFIPDGEGGWGVDVGKFLETRRRQPDGRWLMTADAFNSDAAPGTALASECPFADLP</sequence>
<protein>
    <submittedName>
        <fullName evidence="3">DUF4440 domain-containing protein</fullName>
    </submittedName>
</protein>
<dbReference type="InterPro" id="IPR032710">
    <property type="entry name" value="NTF2-like_dom_sf"/>
</dbReference>
<dbReference type="SUPFAM" id="SSF54427">
    <property type="entry name" value="NTF2-like"/>
    <property type="match status" value="1"/>
</dbReference>
<dbReference type="RefSeq" id="WP_173195623.1">
    <property type="nucleotide sequence ID" value="NZ_JABFCX010000001.1"/>
</dbReference>
<name>A0A7Y3RJX6_9PROT</name>
<dbReference type="InterPro" id="IPR027843">
    <property type="entry name" value="DUF4440"/>
</dbReference>
<dbReference type="Gene3D" id="3.10.450.50">
    <property type="match status" value="1"/>
</dbReference>
<dbReference type="EMBL" id="JABFCX010000001">
    <property type="protein sequence ID" value="NNU14742.1"/>
    <property type="molecule type" value="Genomic_DNA"/>
</dbReference>
<gene>
    <name evidence="3" type="ORF">HK107_00205</name>
</gene>
<dbReference type="Proteomes" id="UP000536835">
    <property type="component" value="Unassembled WGS sequence"/>
</dbReference>
<organism evidence="3 4">
    <name type="scientific">Parvularcula mediterranea</name>
    <dbReference type="NCBI Taxonomy" id="2732508"/>
    <lineage>
        <taxon>Bacteria</taxon>
        <taxon>Pseudomonadati</taxon>
        <taxon>Pseudomonadota</taxon>
        <taxon>Alphaproteobacteria</taxon>
        <taxon>Parvularculales</taxon>
        <taxon>Parvularculaceae</taxon>
        <taxon>Parvularcula</taxon>
    </lineage>
</organism>
<dbReference type="AlphaFoldDB" id="A0A7Y3RJX6"/>
<keyword evidence="4" id="KW-1185">Reference proteome</keyword>
<dbReference type="PROSITE" id="PS51257">
    <property type="entry name" value="PROKAR_LIPOPROTEIN"/>
    <property type="match status" value="1"/>
</dbReference>
<evidence type="ECO:0000256" key="1">
    <source>
        <dbReference type="SAM" id="SignalP"/>
    </source>
</evidence>
<proteinExistence type="predicted"/>
<reference evidence="3 4" key="1">
    <citation type="submission" date="2020-05" db="EMBL/GenBank/DDBJ databases">
        <title>Parvularcula mediterraneae sp. nov., isolated from polypropylene straw from shallow seawater of the seashore of Laganas in Zakynthos island, Greece.</title>
        <authorList>
            <person name="Szabo I."/>
            <person name="Al-Omari J."/>
            <person name="Rado J."/>
            <person name="Szerdahelyi G.S."/>
        </authorList>
    </citation>
    <scope>NUCLEOTIDE SEQUENCE [LARGE SCALE GENOMIC DNA]</scope>
    <source>
        <strain evidence="3 4">ZS-1/3</strain>
    </source>
</reference>
<accession>A0A7Y3RJX6</accession>
<evidence type="ECO:0000259" key="2">
    <source>
        <dbReference type="Pfam" id="PF14534"/>
    </source>
</evidence>
<keyword evidence="1" id="KW-0732">Signal</keyword>